<evidence type="ECO:0000313" key="2">
    <source>
        <dbReference type="Proteomes" id="UP000318453"/>
    </source>
</evidence>
<gene>
    <name evidence="1" type="ORF">FRE64_12930</name>
</gene>
<reference evidence="1" key="1">
    <citation type="submission" date="2019-08" db="EMBL/GenBank/DDBJ databases">
        <title>Carotenoids and Carotenoid Binding Proteins in the Halophilic Cyanobacterium Euhalothece sp. ZM00.</title>
        <authorList>
            <person name="Cho S.M."/>
            <person name="Song J.Y."/>
            <person name="Park Y.-I."/>
        </authorList>
    </citation>
    <scope>NUCLEOTIDE SEQUENCE [LARGE SCALE GENOMIC DNA]</scope>
    <source>
        <strain evidence="1">Z-M001</strain>
    </source>
</reference>
<dbReference type="KEGG" id="enn:FRE64_12930"/>
<organism evidence="1 2">
    <name type="scientific">Euhalothece natronophila Z-M001</name>
    <dbReference type="NCBI Taxonomy" id="522448"/>
    <lineage>
        <taxon>Bacteria</taxon>
        <taxon>Bacillati</taxon>
        <taxon>Cyanobacteriota</taxon>
        <taxon>Cyanophyceae</taxon>
        <taxon>Oscillatoriophycideae</taxon>
        <taxon>Chroococcales</taxon>
        <taxon>Halothecacae</taxon>
        <taxon>Halothece cluster</taxon>
        <taxon>Euhalothece</taxon>
    </lineage>
</organism>
<dbReference type="Pfam" id="PF14076">
    <property type="entry name" value="DUF4258"/>
    <property type="match status" value="1"/>
</dbReference>
<name>A0A5B8NRB8_9CHRO</name>
<proteinExistence type="predicted"/>
<sequence>MEYEQLIFSSHAIKQMFSRKISKAEVKTVLSAGEVIRAYLDDSPYPSYLFLGFVSDHPIHVVVGFDFKTRRAYIITTYQPNSELWELDYKRRKKT</sequence>
<dbReference type="InterPro" id="IPR025354">
    <property type="entry name" value="DUF4258"/>
</dbReference>
<dbReference type="OrthoDB" id="9791640at2"/>
<dbReference type="Proteomes" id="UP000318453">
    <property type="component" value="Chromosome"/>
</dbReference>
<keyword evidence="2" id="KW-1185">Reference proteome</keyword>
<dbReference type="AlphaFoldDB" id="A0A5B8NRB8"/>
<dbReference type="EMBL" id="CP042326">
    <property type="protein sequence ID" value="QDZ40765.1"/>
    <property type="molecule type" value="Genomic_DNA"/>
</dbReference>
<accession>A0A5B8NRB8</accession>
<dbReference type="RefSeq" id="WP_146296605.1">
    <property type="nucleotide sequence ID" value="NZ_CP042326.1"/>
</dbReference>
<protein>
    <submittedName>
        <fullName evidence="1">DUF4258 domain-containing protein</fullName>
    </submittedName>
</protein>
<evidence type="ECO:0000313" key="1">
    <source>
        <dbReference type="EMBL" id="QDZ40765.1"/>
    </source>
</evidence>